<organism evidence="5 6">
    <name type="scientific">Lottia gigantea</name>
    <name type="common">Giant owl limpet</name>
    <dbReference type="NCBI Taxonomy" id="225164"/>
    <lineage>
        <taxon>Eukaryota</taxon>
        <taxon>Metazoa</taxon>
        <taxon>Spiralia</taxon>
        <taxon>Lophotrochozoa</taxon>
        <taxon>Mollusca</taxon>
        <taxon>Gastropoda</taxon>
        <taxon>Patellogastropoda</taxon>
        <taxon>Lottioidea</taxon>
        <taxon>Lottiidae</taxon>
        <taxon>Lottia</taxon>
    </lineage>
</organism>
<dbReference type="InterPro" id="IPR002035">
    <property type="entry name" value="VWF_A"/>
</dbReference>
<feature type="compositionally biased region" description="Basic and acidic residues" evidence="2">
    <location>
        <begin position="619"/>
        <end position="633"/>
    </location>
</feature>
<dbReference type="HOGENOM" id="CLU_273349_0_0_1"/>
<keyword evidence="1" id="KW-0175">Coiled coil</keyword>
<dbReference type="CTD" id="20250033"/>
<dbReference type="InterPro" id="IPR036465">
    <property type="entry name" value="vWFA_dom_sf"/>
</dbReference>
<dbReference type="Pfam" id="PF13768">
    <property type="entry name" value="VWA_3"/>
    <property type="match status" value="1"/>
</dbReference>
<dbReference type="Pfam" id="PF15057">
    <property type="entry name" value="DUF4537"/>
    <property type="match status" value="1"/>
</dbReference>
<evidence type="ECO:0000259" key="3">
    <source>
        <dbReference type="Pfam" id="PF13768"/>
    </source>
</evidence>
<dbReference type="OrthoDB" id="6241467at2759"/>
<feature type="region of interest" description="Disordered" evidence="2">
    <location>
        <begin position="788"/>
        <end position="812"/>
    </location>
</feature>
<feature type="domain" description="DUF4537" evidence="4">
    <location>
        <begin position="304"/>
        <end position="433"/>
    </location>
</feature>
<dbReference type="EMBL" id="KB203357">
    <property type="protein sequence ID" value="ESO84986.1"/>
    <property type="molecule type" value="Genomic_DNA"/>
</dbReference>
<dbReference type="PANTHER" id="PTHR14343:SF5">
    <property type="entry name" value="DUF4537 DOMAIN-CONTAINING PROTEIN"/>
    <property type="match status" value="1"/>
</dbReference>
<dbReference type="PANTHER" id="PTHR14343">
    <property type="entry name" value="VWFA DOMAIN-CONTAINING PROTEIN"/>
    <property type="match status" value="1"/>
</dbReference>
<name>V3ZVM7_LOTGI</name>
<keyword evidence="6" id="KW-1185">Reference proteome</keyword>
<dbReference type="KEGG" id="lgi:LOTGIDRAFT_236029"/>
<dbReference type="Gene3D" id="3.40.50.410">
    <property type="entry name" value="von Willebrand factor, type A domain"/>
    <property type="match status" value="1"/>
</dbReference>
<accession>V3ZVM7</accession>
<dbReference type="RefSeq" id="XP_009064372.1">
    <property type="nucleotide sequence ID" value="XM_009066124.1"/>
</dbReference>
<feature type="region of interest" description="Disordered" evidence="2">
    <location>
        <begin position="647"/>
        <end position="679"/>
    </location>
</feature>
<feature type="coiled-coil region" evidence="1">
    <location>
        <begin position="1363"/>
        <end position="1422"/>
    </location>
</feature>
<evidence type="ECO:0008006" key="7">
    <source>
        <dbReference type="Google" id="ProtNLM"/>
    </source>
</evidence>
<gene>
    <name evidence="5" type="ORF">LOTGIDRAFT_236029</name>
</gene>
<feature type="region of interest" description="Disordered" evidence="2">
    <location>
        <begin position="607"/>
        <end position="633"/>
    </location>
</feature>
<evidence type="ECO:0000313" key="5">
    <source>
        <dbReference type="EMBL" id="ESO84986.1"/>
    </source>
</evidence>
<evidence type="ECO:0000313" key="6">
    <source>
        <dbReference type="Proteomes" id="UP000030746"/>
    </source>
</evidence>
<dbReference type="GeneID" id="20250033"/>
<dbReference type="InterPro" id="IPR032770">
    <property type="entry name" value="DUF4537"/>
</dbReference>
<evidence type="ECO:0000259" key="4">
    <source>
        <dbReference type="Pfam" id="PF15057"/>
    </source>
</evidence>
<feature type="region of interest" description="Disordered" evidence="2">
    <location>
        <begin position="857"/>
        <end position="883"/>
    </location>
</feature>
<reference evidence="5 6" key="1">
    <citation type="journal article" date="2013" name="Nature">
        <title>Insights into bilaterian evolution from three spiralian genomes.</title>
        <authorList>
            <person name="Simakov O."/>
            <person name="Marletaz F."/>
            <person name="Cho S.J."/>
            <person name="Edsinger-Gonzales E."/>
            <person name="Havlak P."/>
            <person name="Hellsten U."/>
            <person name="Kuo D.H."/>
            <person name="Larsson T."/>
            <person name="Lv J."/>
            <person name="Arendt D."/>
            <person name="Savage R."/>
            <person name="Osoegawa K."/>
            <person name="de Jong P."/>
            <person name="Grimwood J."/>
            <person name="Chapman J.A."/>
            <person name="Shapiro H."/>
            <person name="Aerts A."/>
            <person name="Otillar R.P."/>
            <person name="Terry A.Y."/>
            <person name="Boore J.L."/>
            <person name="Grigoriev I.V."/>
            <person name="Lindberg D.R."/>
            <person name="Seaver E.C."/>
            <person name="Weisblat D.A."/>
            <person name="Putnam N.H."/>
            <person name="Rokhsar D.S."/>
        </authorList>
    </citation>
    <scope>NUCLEOTIDE SEQUENCE [LARGE SCALE GENOMIC DNA]</scope>
</reference>
<feature type="domain" description="VWFA" evidence="3">
    <location>
        <begin position="32"/>
        <end position="181"/>
    </location>
</feature>
<dbReference type="OMA" id="YRSQIFA"/>
<evidence type="ECO:0000256" key="2">
    <source>
        <dbReference type="SAM" id="MobiDB-lite"/>
    </source>
</evidence>
<evidence type="ECO:0000256" key="1">
    <source>
        <dbReference type="SAM" id="Coils"/>
    </source>
</evidence>
<proteinExistence type="predicted"/>
<dbReference type="SUPFAM" id="SSF53300">
    <property type="entry name" value="vWA-like"/>
    <property type="match status" value="1"/>
</dbReference>
<protein>
    <recommendedName>
        <fullName evidence="7">VWFA domain-containing protein</fullName>
    </recommendedName>
</protein>
<dbReference type="Proteomes" id="UP000030746">
    <property type="component" value="Unassembled WGS sequence"/>
</dbReference>
<sequence>MMSSEEPKSEHKMEEAPVPAPMIFDNVVEESVTFCVDTSGSMYNCLHVVKEQLVEALYKHVKHSSGSPLFNIVEFNSQITQWSDKMVKCTPETVAVASKWIDELSAKTGTNTMDALLIAFGDPECKAVYLVTDGLPDQNPEEILDHVGYVDNDRPVHCVYLMGEKADESATEFLEDLAIETYGSFFIASITTKGAIEKLTPVFKAEHSNYLKSTDNNLFSKIKQCNVSTTLAADPIESAYLNSRLVSPVINPYVFPPVQGYRYYHPSYWSRYRPAKGWLKMQDKLLDEAQALEMSPAAGALLIGKEVLARRNEDGYFYSGSVQSQIYENKFLVAFGPCKHGKYKDTTYQETMVHDILDYVDAKRRTVVTGDKVLSPWEPEGDKFGPGVVIDGFEKRESEGPDDKGITVAFSNGKTEKVAPDTAVWIPEPMYDRLKLELNMPRSTREKLASQPNYPLENLPGYPTSGPIAYPQKYPKPVSLVLESDVPLNSFHRYPPYAPVYPIYLKRSEPKKHKTVVKSEDVHALIPGTQLTTKELEDRVSSQLMEHKLLLDERENEKNGRLLNRRGNRSMNGLHKSVSFNDENLVQMSATPRDYSDSGRTYGFFKDGQFIPDRSQSSDNKRYGHLDKDGNFIEDRSENGRMYGFMDKEGKFQPDRSQNGASRNYGYMDKDGKFVPDHNSTGGRKYGYLDKEGKFTIDRDGRLGNIEGQTYGYFDENGYFTPEDKKQTFGYMNKDGQFVPDRGQNQNYGYIDSDGRFVPDRSQNQNYGYIDHDGKFVPERSQGQNYGYIDRDGKFVPERSQGQNYGYIDRDGKFVPERSDNQMYGYMDNDGKFVPYETQGVYGYFDSNGQFVPEQNESGVSIGPDGKPLYDTHGYPSIDSSDKYNQSEYRDMKFKCRDPNLSDADRDFWKSTYNKELEDLKSRCTDPTVREELRERIKQKYDDELMDLKYRCRDPNLSESDRELWRSTYNNELNDIKQKCSDPNLSKGQRELWKVKFDQEMRDMKERCRDPNLSESDRTFWKEAYNNEMRDIEYRGRDQTLSAKERGYWRDVYDYEVRDLEYRCIDPDLSEKERNSWKNFYDYIGSSRNIGVNTDSSLLFFRRPSSADSAMKKRPAWKYWKSDPSPVLYDTDTELREMGIYEGFRETATEAPLEVRTSSYPYIVEWKNPQFHYVDTFAKHNHAQSINSVLQPKPPTLKNGFSKSVNFQDGAVEKLANGLSKSVNIQTDVPRNPSKDQIADARREYRRRKIMQRHMEWQDKVAEEHNMKELMQDQHRQKIIEQLNHERERQANDHKMIERQREAKKNISAEIRARIESNQKHERSKEDQRIAAMAKNREHREALQAQRQIELKNIVERRKIIKEQHSQQRVETITQKLDEQEAKKMILDTQHRNAKIRRMHHFQQLETNAQRQKELNAAVKEQQKGIQLSQIFS</sequence>